<comment type="similarity">
    <text evidence="3">Belongs to the PIGU family.</text>
</comment>
<keyword evidence="6" id="KW-0256">Endoplasmic reticulum</keyword>
<evidence type="ECO:0008006" key="12">
    <source>
        <dbReference type="Google" id="ProtNLM"/>
    </source>
</evidence>
<evidence type="ECO:0000256" key="3">
    <source>
        <dbReference type="ARBA" id="ARBA00010026"/>
    </source>
</evidence>
<keyword evidence="4" id="KW-0337">GPI-anchor biosynthesis</keyword>
<accession>A0A5E8BJX7</accession>
<dbReference type="OrthoDB" id="549017at2759"/>
<comment type="subcellular location">
    <subcellularLocation>
        <location evidence="1">Endoplasmic reticulum membrane</location>
        <topology evidence="1">Multi-pass membrane protein</topology>
    </subcellularLocation>
</comment>
<feature type="transmembrane region" description="Helical" evidence="9">
    <location>
        <begin position="398"/>
        <end position="427"/>
    </location>
</feature>
<feature type="transmembrane region" description="Helical" evidence="9">
    <location>
        <begin position="321"/>
        <end position="342"/>
    </location>
</feature>
<evidence type="ECO:0000313" key="10">
    <source>
        <dbReference type="EMBL" id="VVT51561.1"/>
    </source>
</evidence>
<reference evidence="10 11" key="1">
    <citation type="submission" date="2019-09" db="EMBL/GenBank/DDBJ databases">
        <authorList>
            <person name="Brejova B."/>
        </authorList>
    </citation>
    <scope>NUCLEOTIDE SEQUENCE [LARGE SCALE GENOMIC DNA]</scope>
</reference>
<keyword evidence="7 9" id="KW-1133">Transmembrane helix</keyword>
<evidence type="ECO:0000256" key="6">
    <source>
        <dbReference type="ARBA" id="ARBA00022824"/>
    </source>
</evidence>
<dbReference type="GO" id="GO:0006506">
    <property type="term" value="P:GPI anchor biosynthetic process"/>
    <property type="evidence" value="ECO:0007669"/>
    <property type="project" value="UniProtKB-UniPathway"/>
</dbReference>
<evidence type="ECO:0000256" key="2">
    <source>
        <dbReference type="ARBA" id="ARBA00004687"/>
    </source>
</evidence>
<dbReference type="Pfam" id="PF06728">
    <property type="entry name" value="PIG-U"/>
    <property type="match status" value="1"/>
</dbReference>
<protein>
    <recommendedName>
        <fullName evidence="12">GPI transamidase component GAB1</fullName>
    </recommendedName>
</protein>
<dbReference type="RefSeq" id="XP_031853746.1">
    <property type="nucleotide sequence ID" value="XM_031997855.1"/>
</dbReference>
<feature type="transmembrane region" description="Helical" evidence="9">
    <location>
        <begin position="6"/>
        <end position="25"/>
    </location>
</feature>
<feature type="transmembrane region" description="Helical" evidence="9">
    <location>
        <begin position="200"/>
        <end position="219"/>
    </location>
</feature>
<dbReference type="PANTHER" id="PTHR13121">
    <property type="entry name" value="GPI TRANSAMIDASE COMPONENT PIG-U"/>
    <property type="match status" value="1"/>
</dbReference>
<keyword evidence="8 9" id="KW-0472">Membrane</keyword>
<dbReference type="UniPathway" id="UPA00196"/>
<evidence type="ECO:0000256" key="5">
    <source>
        <dbReference type="ARBA" id="ARBA00022692"/>
    </source>
</evidence>
<dbReference type="Proteomes" id="UP000398389">
    <property type="component" value="Unassembled WGS sequence"/>
</dbReference>
<dbReference type="GO" id="GO:0016255">
    <property type="term" value="P:attachment of GPI anchor to protein"/>
    <property type="evidence" value="ECO:0007669"/>
    <property type="project" value="InterPro"/>
</dbReference>
<name>A0A5E8BJX7_9ASCO</name>
<feature type="transmembrane region" description="Helical" evidence="9">
    <location>
        <begin position="372"/>
        <end position="392"/>
    </location>
</feature>
<dbReference type="GO" id="GO:0042765">
    <property type="term" value="C:GPI-anchor transamidase complex"/>
    <property type="evidence" value="ECO:0007669"/>
    <property type="project" value="InterPro"/>
</dbReference>
<evidence type="ECO:0000256" key="7">
    <source>
        <dbReference type="ARBA" id="ARBA00022989"/>
    </source>
</evidence>
<feature type="transmembrane region" description="Helical" evidence="9">
    <location>
        <begin position="171"/>
        <end position="194"/>
    </location>
</feature>
<dbReference type="PANTHER" id="PTHR13121:SF0">
    <property type="entry name" value="PHOSPHATIDYLINOSITOL GLYCAN ANCHOR BIOSYNTHESIS CLASS U PROTEIN"/>
    <property type="match status" value="1"/>
</dbReference>
<dbReference type="GeneID" id="43581955"/>
<gene>
    <name evidence="10" type="ORF">SAPINGB_P003137</name>
</gene>
<comment type="pathway">
    <text evidence="2">Glycolipid biosynthesis; glycosylphosphatidylinositol-anchor biosynthesis.</text>
</comment>
<feature type="transmembrane region" description="Helical" evidence="9">
    <location>
        <begin position="139"/>
        <end position="159"/>
    </location>
</feature>
<feature type="transmembrane region" description="Helical" evidence="9">
    <location>
        <begin position="93"/>
        <end position="112"/>
    </location>
</feature>
<sequence length="438" mass="48215">MPFDTSAIAVFGIATVFRTAIPLLVPSLQPVLDGRVEITTPVSSFKRLQEGLFLYSSSSISATGSSIYESGVCHHSPLLVAFFSLIKEHGLPLHLPFTIADIVGALCLYAIASTLQARSQKQAAETSKEKSEQLPPPSAFSPAAVAAVYLFNPFSLLASFAHSTNVLTNTLVLAAIASGLVVRRPLIAMLFLALASVLSIYPLCFLPALAAVSLEPLAVRNVPTPISNGSRLASIKAWALLITFFLAYAGLFLYMSYVVAGYSWSFVESTYYTVLMLKDLTPNMGLWWYFFVEMFTFFRPFFLCVFQLFATSFAIPITIRFYTYPLFALTIVSGTLALLKPYPEVTDLGFYLSLLTLFKPVFVLLRFRQAVALAFLYSSALAPTFYHLWIYLGSGNSNFFYAITLVYALGLSLSLTDTIWVGIRLLYDGGKNPRVTQI</sequence>
<keyword evidence="5 9" id="KW-0812">Transmembrane</keyword>
<proteinExistence type="inferred from homology"/>
<evidence type="ECO:0000256" key="9">
    <source>
        <dbReference type="SAM" id="Phobius"/>
    </source>
</evidence>
<feature type="transmembrane region" description="Helical" evidence="9">
    <location>
        <begin position="348"/>
        <end position="365"/>
    </location>
</feature>
<keyword evidence="11" id="KW-1185">Reference proteome</keyword>
<evidence type="ECO:0000313" key="11">
    <source>
        <dbReference type="Proteomes" id="UP000398389"/>
    </source>
</evidence>
<dbReference type="EMBL" id="CABVLU010000002">
    <property type="protein sequence ID" value="VVT51561.1"/>
    <property type="molecule type" value="Genomic_DNA"/>
</dbReference>
<evidence type="ECO:0000256" key="4">
    <source>
        <dbReference type="ARBA" id="ARBA00022502"/>
    </source>
</evidence>
<dbReference type="AlphaFoldDB" id="A0A5E8BJX7"/>
<dbReference type="InterPro" id="IPR009600">
    <property type="entry name" value="PIG-U"/>
</dbReference>
<feature type="transmembrane region" description="Helical" evidence="9">
    <location>
        <begin position="286"/>
        <end position="309"/>
    </location>
</feature>
<evidence type="ECO:0000256" key="1">
    <source>
        <dbReference type="ARBA" id="ARBA00004477"/>
    </source>
</evidence>
<organism evidence="10 11">
    <name type="scientific">Magnusiomyces paraingens</name>
    <dbReference type="NCBI Taxonomy" id="2606893"/>
    <lineage>
        <taxon>Eukaryota</taxon>
        <taxon>Fungi</taxon>
        <taxon>Dikarya</taxon>
        <taxon>Ascomycota</taxon>
        <taxon>Saccharomycotina</taxon>
        <taxon>Dipodascomycetes</taxon>
        <taxon>Dipodascales</taxon>
        <taxon>Dipodascaceae</taxon>
        <taxon>Magnusiomyces</taxon>
    </lineage>
</organism>
<evidence type="ECO:0000256" key="8">
    <source>
        <dbReference type="ARBA" id="ARBA00023136"/>
    </source>
</evidence>
<feature type="transmembrane region" description="Helical" evidence="9">
    <location>
        <begin position="240"/>
        <end position="266"/>
    </location>
</feature>